<dbReference type="GO" id="GO:0043200">
    <property type="term" value="P:response to amino acid"/>
    <property type="evidence" value="ECO:0007669"/>
    <property type="project" value="TreeGrafter"/>
</dbReference>
<dbReference type="InterPro" id="IPR036390">
    <property type="entry name" value="WH_DNA-bd_sf"/>
</dbReference>
<dbReference type="InterPro" id="IPR011008">
    <property type="entry name" value="Dimeric_a/b-barrel"/>
</dbReference>
<reference evidence="5" key="2">
    <citation type="submission" date="2020-09" db="EMBL/GenBank/DDBJ databases">
        <authorList>
            <person name="Sun Q."/>
            <person name="Zhou Y."/>
        </authorList>
    </citation>
    <scope>NUCLEOTIDE SEQUENCE</scope>
    <source>
        <strain evidence="5">CGMCC 1.15725</strain>
    </source>
</reference>
<dbReference type="Gene3D" id="3.30.70.920">
    <property type="match status" value="1"/>
</dbReference>
<reference evidence="5" key="1">
    <citation type="journal article" date="2014" name="Int. J. Syst. Evol. Microbiol.">
        <title>Complete genome sequence of Corynebacterium casei LMG S-19264T (=DSM 44701T), isolated from a smear-ripened cheese.</title>
        <authorList>
            <consortium name="US DOE Joint Genome Institute (JGI-PGF)"/>
            <person name="Walter F."/>
            <person name="Albersmeier A."/>
            <person name="Kalinowski J."/>
            <person name="Ruckert C."/>
        </authorList>
    </citation>
    <scope>NUCLEOTIDE SEQUENCE</scope>
    <source>
        <strain evidence="5">CGMCC 1.15725</strain>
    </source>
</reference>
<keyword evidence="6" id="KW-1185">Reference proteome</keyword>
<dbReference type="InterPro" id="IPR019888">
    <property type="entry name" value="Tscrpt_reg_AsnC-like"/>
</dbReference>
<dbReference type="InterPro" id="IPR019887">
    <property type="entry name" value="Tscrpt_reg_AsnC/Lrp_C"/>
</dbReference>
<evidence type="ECO:0000256" key="1">
    <source>
        <dbReference type="ARBA" id="ARBA00023015"/>
    </source>
</evidence>
<sequence>MTIDPTDEALLRLLRADARRPTADLARALGLSRTTVQSRLERLERSGVIAGYTVRLSPEAAGALIRAHVLITVLPKFAAKAETALRKIPQITALYSVSGPHDMIAVVEAGSVEQMDFLIDEIGALDGIERTVSSIILSTKFDR</sequence>
<dbReference type="AlphaFoldDB" id="A0A8J3E679"/>
<proteinExistence type="predicted"/>
<dbReference type="InterPro" id="IPR000485">
    <property type="entry name" value="AsnC-type_HTH_dom"/>
</dbReference>
<evidence type="ECO:0000313" key="6">
    <source>
        <dbReference type="Proteomes" id="UP000646365"/>
    </source>
</evidence>
<feature type="domain" description="HTH asnC-type" evidence="4">
    <location>
        <begin position="3"/>
        <end position="64"/>
    </location>
</feature>
<keyword evidence="1" id="KW-0805">Transcription regulation</keyword>
<dbReference type="PROSITE" id="PS50956">
    <property type="entry name" value="HTH_ASNC_2"/>
    <property type="match status" value="1"/>
</dbReference>
<dbReference type="SUPFAM" id="SSF54909">
    <property type="entry name" value="Dimeric alpha+beta barrel"/>
    <property type="match status" value="1"/>
</dbReference>
<organism evidence="5 6">
    <name type="scientific">Aliidongia dinghuensis</name>
    <dbReference type="NCBI Taxonomy" id="1867774"/>
    <lineage>
        <taxon>Bacteria</taxon>
        <taxon>Pseudomonadati</taxon>
        <taxon>Pseudomonadota</taxon>
        <taxon>Alphaproteobacteria</taxon>
        <taxon>Rhodospirillales</taxon>
        <taxon>Dongiaceae</taxon>
        <taxon>Aliidongia</taxon>
    </lineage>
</organism>
<evidence type="ECO:0000259" key="4">
    <source>
        <dbReference type="PROSITE" id="PS50956"/>
    </source>
</evidence>
<name>A0A8J3E679_9PROT</name>
<dbReference type="InterPro" id="IPR036388">
    <property type="entry name" value="WH-like_DNA-bd_sf"/>
</dbReference>
<keyword evidence="2" id="KW-0238">DNA-binding</keyword>
<dbReference type="PROSITE" id="PS00519">
    <property type="entry name" value="HTH_ASNC_1"/>
    <property type="match status" value="1"/>
</dbReference>
<dbReference type="Gene3D" id="1.10.10.10">
    <property type="entry name" value="Winged helix-like DNA-binding domain superfamily/Winged helix DNA-binding domain"/>
    <property type="match status" value="1"/>
</dbReference>
<dbReference type="GO" id="GO:0005829">
    <property type="term" value="C:cytosol"/>
    <property type="evidence" value="ECO:0007669"/>
    <property type="project" value="TreeGrafter"/>
</dbReference>
<protein>
    <submittedName>
        <fullName evidence="5">AsnC family transcriptional regulator</fullName>
    </submittedName>
</protein>
<evidence type="ECO:0000313" key="5">
    <source>
        <dbReference type="EMBL" id="GGF41919.1"/>
    </source>
</evidence>
<dbReference type="CDD" id="cd00090">
    <property type="entry name" value="HTH_ARSR"/>
    <property type="match status" value="1"/>
</dbReference>
<keyword evidence="3" id="KW-0804">Transcription</keyword>
<dbReference type="GO" id="GO:0006355">
    <property type="term" value="P:regulation of DNA-templated transcription"/>
    <property type="evidence" value="ECO:0007669"/>
    <property type="project" value="UniProtKB-ARBA"/>
</dbReference>
<evidence type="ECO:0000256" key="2">
    <source>
        <dbReference type="ARBA" id="ARBA00023125"/>
    </source>
</evidence>
<dbReference type="InterPro" id="IPR011991">
    <property type="entry name" value="ArsR-like_HTH"/>
</dbReference>
<dbReference type="PANTHER" id="PTHR30154">
    <property type="entry name" value="LEUCINE-RESPONSIVE REGULATORY PROTEIN"/>
    <property type="match status" value="1"/>
</dbReference>
<dbReference type="InterPro" id="IPR019885">
    <property type="entry name" value="Tscrpt_reg_HTH_AsnC-type_CS"/>
</dbReference>
<dbReference type="Pfam" id="PF13404">
    <property type="entry name" value="HTH_AsnC-type"/>
    <property type="match status" value="1"/>
</dbReference>
<comment type="caution">
    <text evidence="5">The sequence shown here is derived from an EMBL/GenBank/DDBJ whole genome shotgun (WGS) entry which is preliminary data.</text>
</comment>
<accession>A0A8J3E679</accession>
<dbReference type="Pfam" id="PF01037">
    <property type="entry name" value="AsnC_trans_reg"/>
    <property type="match status" value="1"/>
</dbReference>
<evidence type="ECO:0000256" key="3">
    <source>
        <dbReference type="ARBA" id="ARBA00023163"/>
    </source>
</evidence>
<dbReference type="SUPFAM" id="SSF46785">
    <property type="entry name" value="Winged helix' DNA-binding domain"/>
    <property type="match status" value="1"/>
</dbReference>
<dbReference type="SMART" id="SM00344">
    <property type="entry name" value="HTH_ASNC"/>
    <property type="match status" value="1"/>
</dbReference>
<dbReference type="GO" id="GO:0043565">
    <property type="term" value="F:sequence-specific DNA binding"/>
    <property type="evidence" value="ECO:0007669"/>
    <property type="project" value="InterPro"/>
</dbReference>
<dbReference type="PANTHER" id="PTHR30154:SF53">
    <property type="entry name" value="HTH-TYPE TRANSCRIPTIONAL REGULATOR LRPC"/>
    <property type="match status" value="1"/>
</dbReference>
<dbReference type="Proteomes" id="UP000646365">
    <property type="component" value="Unassembled WGS sequence"/>
</dbReference>
<dbReference type="EMBL" id="BMJQ01000018">
    <property type="protein sequence ID" value="GGF41919.1"/>
    <property type="molecule type" value="Genomic_DNA"/>
</dbReference>
<dbReference type="PRINTS" id="PR00033">
    <property type="entry name" value="HTHASNC"/>
</dbReference>
<gene>
    <name evidence="5" type="ORF">GCM10011611_55460</name>
</gene>